<dbReference type="SUPFAM" id="SSF53335">
    <property type="entry name" value="S-adenosyl-L-methionine-dependent methyltransferases"/>
    <property type="match status" value="1"/>
</dbReference>
<evidence type="ECO:0000313" key="4">
    <source>
        <dbReference type="Proteomes" id="UP001189429"/>
    </source>
</evidence>
<dbReference type="InterPro" id="IPR001525">
    <property type="entry name" value="C5_MeTfrase"/>
</dbReference>
<dbReference type="Pfam" id="PF00145">
    <property type="entry name" value="DNA_methylase"/>
    <property type="match status" value="1"/>
</dbReference>
<organism evidence="3 4">
    <name type="scientific">Prorocentrum cordatum</name>
    <dbReference type="NCBI Taxonomy" id="2364126"/>
    <lineage>
        <taxon>Eukaryota</taxon>
        <taxon>Sar</taxon>
        <taxon>Alveolata</taxon>
        <taxon>Dinophyceae</taxon>
        <taxon>Prorocentrales</taxon>
        <taxon>Prorocentraceae</taxon>
        <taxon>Prorocentrum</taxon>
    </lineage>
</organism>
<dbReference type="Gene3D" id="3.40.50.150">
    <property type="entry name" value="Vaccinia Virus protein VP39"/>
    <property type="match status" value="1"/>
</dbReference>
<comment type="caution">
    <text evidence="3">The sequence shown here is derived from an EMBL/GenBank/DDBJ whole genome shotgun (WGS) entry which is preliminary data.</text>
</comment>
<protein>
    <recommendedName>
        <fullName evidence="5">DNA (cytosine-5-)-methyltransferase</fullName>
    </recommendedName>
</protein>
<proteinExistence type="predicted"/>
<dbReference type="InterPro" id="IPR029063">
    <property type="entry name" value="SAM-dependent_MTases_sf"/>
</dbReference>
<evidence type="ECO:0000256" key="2">
    <source>
        <dbReference type="ARBA" id="ARBA00022679"/>
    </source>
</evidence>
<dbReference type="Proteomes" id="UP001189429">
    <property type="component" value="Unassembled WGS sequence"/>
</dbReference>
<name>A0ABN9PWF7_9DINO</name>
<keyword evidence="1" id="KW-0489">Methyltransferase</keyword>
<dbReference type="EMBL" id="CAUYUJ010001248">
    <property type="protein sequence ID" value="CAK0795039.1"/>
    <property type="molecule type" value="Genomic_DNA"/>
</dbReference>
<gene>
    <name evidence="3" type="ORF">PCOR1329_LOCUS4825</name>
</gene>
<evidence type="ECO:0000256" key="1">
    <source>
        <dbReference type="ARBA" id="ARBA00022603"/>
    </source>
</evidence>
<keyword evidence="2" id="KW-0808">Transferase</keyword>
<evidence type="ECO:0000313" key="3">
    <source>
        <dbReference type="EMBL" id="CAK0795039.1"/>
    </source>
</evidence>
<keyword evidence="4" id="KW-1185">Reference proteome</keyword>
<accession>A0ABN9PWF7</accession>
<sequence length="653" mass="71428">MDSRPSDFCSWAPRAARAVTSGAALSPSLLPAAIATAMSGNGPPLVPPRKRLRGKGPADPLTSFAVISGGLDIDTEAPLEPNAVDVEDLLDMLPDEGEHGDMALALRSGDSAGGGPGQDPHMETWWVERALKSFDADQIRRLFSRGVLTYGSDATGANAPFEALRCIRKAMQTREADASFGVHHEFASEDPSKKGDSKRAFILANGPEPDVLFADMCARGATGVTIDGGRFSSKSVNIYVAGFECHDLCALNRHAKPLDIEDADAGSSSQTLKASFEYIERRAPSVVILENLNRKNTVKVILQYFADNFPHYEIDAFALDNLQFGLPSSRERLYVVAVNLEKVTLFKKILDWEGDLNNMVAELTHDRFGVETFFFEDDHPEVQRLFEHLVCVSEGRHFKKASKDTEWAIEHDEVRRTLRSVHLLDVPDDTAAWYRSTGDDAWFNLLQVRQQDMLSLHAWVAKEVLNIDISSVLFIWDLTVSMAYPQDKDLSKAGRMPCVLRHHDYWLSTKRRLVCGAELLSLQGFAHNVCLGGLTNAELSDLAGNTMGVPVVGSLLACLLANAKFEQPLERKVAEHNRGKDPDRGAIKINFPDPVVACSQPPQPVNSLSAGASVVASSSVDSPQQSFHALPNAFKHLRKPAPKGAAKAKAIAK</sequence>
<reference evidence="3" key="1">
    <citation type="submission" date="2023-10" db="EMBL/GenBank/DDBJ databases">
        <authorList>
            <person name="Chen Y."/>
            <person name="Shah S."/>
            <person name="Dougan E. K."/>
            <person name="Thang M."/>
            <person name="Chan C."/>
        </authorList>
    </citation>
    <scope>NUCLEOTIDE SEQUENCE [LARGE SCALE GENOMIC DNA]</scope>
</reference>
<evidence type="ECO:0008006" key="5">
    <source>
        <dbReference type="Google" id="ProtNLM"/>
    </source>
</evidence>